<protein>
    <submittedName>
        <fullName evidence="2">Uncharacterized protein</fullName>
    </submittedName>
</protein>
<evidence type="ECO:0000313" key="2">
    <source>
        <dbReference type="EMBL" id="KDN60764.1"/>
    </source>
</evidence>
<comment type="caution">
    <text evidence="2">The sequence shown here is derived from an EMBL/GenBank/DDBJ whole genome shotgun (WGS) entry which is preliminary data.</text>
</comment>
<feature type="region of interest" description="Disordered" evidence="1">
    <location>
        <begin position="541"/>
        <end position="560"/>
    </location>
</feature>
<evidence type="ECO:0000256" key="1">
    <source>
        <dbReference type="SAM" id="MobiDB-lite"/>
    </source>
</evidence>
<dbReference type="Proteomes" id="UP000027238">
    <property type="component" value="Unassembled WGS sequence"/>
</dbReference>
<proteinExistence type="predicted"/>
<feature type="compositionally biased region" description="Polar residues" evidence="1">
    <location>
        <begin position="548"/>
        <end position="560"/>
    </location>
</feature>
<keyword evidence="3" id="KW-1185">Reference proteome</keyword>
<feature type="compositionally biased region" description="Polar residues" evidence="1">
    <location>
        <begin position="214"/>
        <end position="237"/>
    </location>
</feature>
<accession>A0A066WZC7</accession>
<feature type="compositionally biased region" description="Low complexity" evidence="1">
    <location>
        <begin position="192"/>
        <end position="213"/>
    </location>
</feature>
<dbReference type="EMBL" id="JMSE01001474">
    <property type="protein sequence ID" value="KDN60764.1"/>
    <property type="molecule type" value="Genomic_DNA"/>
</dbReference>
<feature type="compositionally biased region" description="Polar residues" evidence="1">
    <location>
        <begin position="182"/>
        <end position="191"/>
    </location>
</feature>
<reference evidence="3" key="1">
    <citation type="journal article" date="2014" name="Genome Announc.">
        <title>Draft genome sequence of Colletotrichum sublineola, a destructive pathogen of cultivated sorghum.</title>
        <authorList>
            <person name="Baroncelli R."/>
            <person name="Sanz-Martin J.M."/>
            <person name="Rech G.E."/>
            <person name="Sukno S.A."/>
            <person name="Thon M.R."/>
        </authorList>
    </citation>
    <scope>NUCLEOTIDE SEQUENCE [LARGE SCALE GENOMIC DNA]</scope>
    <source>
        <strain evidence="3">TX430BB</strain>
    </source>
</reference>
<evidence type="ECO:0000313" key="3">
    <source>
        <dbReference type="Proteomes" id="UP000027238"/>
    </source>
</evidence>
<sequence>MTTIYVYEDTTKAPQKGIIHSPEDHHCVWVTVSFKPFEDEDDVVQRCWAKSISCHPQVVSEEELDAFLYSFYTQKFGPGRWIRKTHYRLEPLPEGPSCQESTPAAVQQLSISQATTQRPFLEAPVNAYNARKRLRVSTETVDEEIVSPEAKRLRTGDSNGIITLLGHWKHPGTLVEPVNHSVSRSVTSRMGPTSSMSQTSPTTPMSQTSPTSQAIPTTLTSQRAQESRLTQQGGHSQYSRTLQSFVNEVKKGLDALIEAKDFDVNEKNETLFKKLVGFRDSTEGEISKIFREEQSHSMASDKEGRYHAAILSDVGRLAQREANGKPDRTFSSASCENQPDRRQETRTYILHALVDRLYPDLGANSWGLHAALRFRKHLCYNLTRLPLDKTRQFIDDAAAQLKKLSFTNVPDGAMVLHAPAVISWATKIQFTTVCKSLGIENDAIQDPKIEQTLTALEERQKLIGDGKGEHINQQAKQAMLVPMGKLRQLHSNSTMGNEPTTSTRDTAGFGVTDFGLLESLPNHQASTYSDDLQGETTEIRNFGPSPVHHSQPSDKCSTQRTGTPVLLSTLDTGIAFTASASQVADGAAGFLADNTSGHITVMGTSADEPGLDAAPAAGTQSLLSQVSSEAHLREPINKEGWESGSEMWNSNTPGAMATSILVDAGMHWSSDLSALNFDSPDLDAIKNWEPTGFQP</sequence>
<organism evidence="2 3">
    <name type="scientific">Colletotrichum sublineola</name>
    <name type="common">Sorghum anthracnose fungus</name>
    <dbReference type="NCBI Taxonomy" id="1173701"/>
    <lineage>
        <taxon>Eukaryota</taxon>
        <taxon>Fungi</taxon>
        <taxon>Dikarya</taxon>
        <taxon>Ascomycota</taxon>
        <taxon>Pezizomycotina</taxon>
        <taxon>Sordariomycetes</taxon>
        <taxon>Hypocreomycetidae</taxon>
        <taxon>Glomerellales</taxon>
        <taxon>Glomerellaceae</taxon>
        <taxon>Colletotrichum</taxon>
        <taxon>Colletotrichum graminicola species complex</taxon>
    </lineage>
</organism>
<dbReference type="HOGENOM" id="CLU_396380_0_0_1"/>
<feature type="region of interest" description="Disordered" evidence="1">
    <location>
        <begin position="182"/>
        <end position="237"/>
    </location>
</feature>
<dbReference type="AlphaFoldDB" id="A0A066WZC7"/>
<name>A0A066WZC7_COLSU</name>
<gene>
    <name evidence="2" type="ORF">CSUB01_05956</name>
</gene>
<feature type="region of interest" description="Disordered" evidence="1">
    <location>
        <begin position="322"/>
        <end position="341"/>
    </location>
</feature>